<accession>A0ABT9V222</accession>
<dbReference type="InterPro" id="IPR036086">
    <property type="entry name" value="ParB/Sulfiredoxin_sf"/>
</dbReference>
<dbReference type="PANTHER" id="PTHR33375">
    <property type="entry name" value="CHROMOSOME-PARTITIONING PROTEIN PARB-RELATED"/>
    <property type="match status" value="1"/>
</dbReference>
<comment type="caution">
    <text evidence="2">The sequence shown here is derived from an EMBL/GenBank/DDBJ whole genome shotgun (WGS) entry which is preliminary data.</text>
</comment>
<dbReference type="RefSeq" id="WP_307149555.1">
    <property type="nucleotide sequence ID" value="NZ_JAUSTU010000004.1"/>
</dbReference>
<proteinExistence type="predicted"/>
<dbReference type="Pfam" id="PF02195">
    <property type="entry name" value="ParB_N"/>
    <property type="match status" value="1"/>
</dbReference>
<gene>
    <name evidence="2" type="ORF">J2S07_001283</name>
</gene>
<feature type="domain" description="ParB-like N-terminal" evidence="1">
    <location>
        <begin position="14"/>
        <end position="101"/>
    </location>
</feature>
<dbReference type="SMART" id="SM00470">
    <property type="entry name" value="ParB"/>
    <property type="match status" value="1"/>
</dbReference>
<dbReference type="SUPFAM" id="SSF110849">
    <property type="entry name" value="ParB/Sulfiredoxin"/>
    <property type="match status" value="1"/>
</dbReference>
<evidence type="ECO:0000313" key="3">
    <source>
        <dbReference type="Proteomes" id="UP001231362"/>
    </source>
</evidence>
<keyword evidence="3" id="KW-1185">Reference proteome</keyword>
<dbReference type="PANTHER" id="PTHR33375:SF1">
    <property type="entry name" value="CHROMOSOME-PARTITIONING PROTEIN PARB-RELATED"/>
    <property type="match status" value="1"/>
</dbReference>
<organism evidence="2 3">
    <name type="scientific">Anoxybacillus andreesenii</name>
    <dbReference type="NCBI Taxonomy" id="1325932"/>
    <lineage>
        <taxon>Bacteria</taxon>
        <taxon>Bacillati</taxon>
        <taxon>Bacillota</taxon>
        <taxon>Bacilli</taxon>
        <taxon>Bacillales</taxon>
        <taxon>Anoxybacillaceae</taxon>
        <taxon>Anoxybacillus</taxon>
    </lineage>
</organism>
<dbReference type="Gene3D" id="3.90.1530.10">
    <property type="entry name" value="Conserved hypothetical protein from pyrococcus furiosus pfu- 392566-001, ParB domain"/>
    <property type="match status" value="1"/>
</dbReference>
<protein>
    <recommendedName>
        <fullName evidence="1">ParB-like N-terminal domain-containing protein</fullName>
    </recommendedName>
</protein>
<dbReference type="EMBL" id="JAUSTU010000004">
    <property type="protein sequence ID" value="MDQ0154979.1"/>
    <property type="molecule type" value="Genomic_DNA"/>
</dbReference>
<sequence length="344" mass="39313">MSELMRGGDVAQVIEVATSQLTEHSMQSELSPNMSEKAWRVFKAGIVANGILQPIVVTRGFRVIDGKHRLRAARELGIESVRVVFEDISEDDIAKYITETKLSRDDLKSGQKASIIIRLYYEEERKKAKKRQLSTLVQNTDTEIFQEREVNGETAKILADKVGITARYMYQLLAVYKSRDDLFQLVFEGKYSINKAHTEMKRDEPTVVEESNEEKTNIAEKINRIAVESEESASEVTVSESDEESLSPISILRNKIATRLPQFTREFVHDFDLLNEADEETVQAYNKQLHSIAEGALLLLETFEVDAKKRLFFEFVTKTFLLSKDENKLNKFLETMGGILNEEE</sequence>
<dbReference type="Proteomes" id="UP001231362">
    <property type="component" value="Unassembled WGS sequence"/>
</dbReference>
<reference evidence="2 3" key="1">
    <citation type="submission" date="2023-07" db="EMBL/GenBank/DDBJ databases">
        <title>Genomic Encyclopedia of Type Strains, Phase IV (KMG-IV): sequencing the most valuable type-strain genomes for metagenomic binning, comparative biology and taxonomic classification.</title>
        <authorList>
            <person name="Goeker M."/>
        </authorList>
    </citation>
    <scope>NUCLEOTIDE SEQUENCE [LARGE SCALE GENOMIC DNA]</scope>
    <source>
        <strain evidence="2 3">DSM 23948</strain>
    </source>
</reference>
<dbReference type="InterPro" id="IPR003115">
    <property type="entry name" value="ParB_N"/>
</dbReference>
<dbReference type="InterPro" id="IPR050336">
    <property type="entry name" value="Chromosome_partition/occlusion"/>
</dbReference>
<name>A0ABT9V222_9BACL</name>
<evidence type="ECO:0000313" key="2">
    <source>
        <dbReference type="EMBL" id="MDQ0154979.1"/>
    </source>
</evidence>
<evidence type="ECO:0000259" key="1">
    <source>
        <dbReference type="SMART" id="SM00470"/>
    </source>
</evidence>